<comment type="caution">
    <text evidence="1">The sequence shown here is derived from an EMBL/GenBank/DDBJ whole genome shotgun (WGS) entry which is preliminary data.</text>
</comment>
<evidence type="ECO:0000313" key="2">
    <source>
        <dbReference type="Proteomes" id="UP000004367"/>
    </source>
</evidence>
<proteinExistence type="predicted"/>
<dbReference type="Gene3D" id="2.160.10.10">
    <property type="entry name" value="Hexapeptide repeat proteins"/>
    <property type="match status" value="1"/>
</dbReference>
<dbReference type="EMBL" id="BAFE01000063">
    <property type="protein sequence ID" value="GAB48926.1"/>
    <property type="molecule type" value="Genomic_DNA"/>
</dbReference>
<dbReference type="STRING" id="1089455.MOPEL_085_00120"/>
<dbReference type="Proteomes" id="UP000004367">
    <property type="component" value="Unassembled WGS sequence"/>
</dbReference>
<dbReference type="CDD" id="cd04645">
    <property type="entry name" value="LbH_gamma_CA_like"/>
    <property type="match status" value="1"/>
</dbReference>
<gene>
    <name evidence="1" type="ORF">MOPEL_085_00120</name>
</gene>
<dbReference type="SUPFAM" id="SSF51161">
    <property type="entry name" value="Trimeric LpxA-like enzymes"/>
    <property type="match status" value="1"/>
</dbReference>
<dbReference type="RefSeq" id="WP_009482824.1">
    <property type="nucleotide sequence ID" value="NZ_BAFE01000063.1"/>
</dbReference>
<accession>H5UT68</accession>
<dbReference type="eggNOG" id="COG0663">
    <property type="taxonomic scope" value="Bacteria"/>
</dbReference>
<evidence type="ECO:0008006" key="3">
    <source>
        <dbReference type="Google" id="ProtNLM"/>
    </source>
</evidence>
<dbReference type="InterPro" id="IPR050484">
    <property type="entry name" value="Transf_Hexapept/Carb_Anhydrase"/>
</dbReference>
<sequence length="184" mass="18674">MRASVDGVTPTVAEDAWTAPTAVVVGAVTVSAQASLWFGAVARGEGGEIRIGARSNVQDNAVLHADPGFPCVLGEDVTVGHAAVVHGCTVEDRVLVGMGATVMNGAHVGSDSIVAAGTLVPEGAQIPPCSLVMGVPGTVRRELTDAELERVARNAAVYVDKARLYAATLDVEDAPETPGGAPRP</sequence>
<keyword evidence="2" id="KW-1185">Reference proteome</keyword>
<dbReference type="PANTHER" id="PTHR13061">
    <property type="entry name" value="DYNACTIN SUBUNIT P25"/>
    <property type="match status" value="1"/>
</dbReference>
<reference evidence="1 2" key="1">
    <citation type="submission" date="2012-02" db="EMBL/GenBank/DDBJ databases">
        <title>Whole genome shotgun sequence of Mobilicoccus pelagius NBRC 104925.</title>
        <authorList>
            <person name="Yoshida Y."/>
            <person name="Hosoyama A."/>
            <person name="Tsuchikane K."/>
            <person name="Katsumata H."/>
            <person name="Yamazaki S."/>
            <person name="Fujita N."/>
        </authorList>
    </citation>
    <scope>NUCLEOTIDE SEQUENCE [LARGE SCALE GENOMIC DNA]</scope>
    <source>
        <strain evidence="1 2">NBRC 104925</strain>
    </source>
</reference>
<dbReference type="InterPro" id="IPR011004">
    <property type="entry name" value="Trimer_LpxA-like_sf"/>
</dbReference>
<dbReference type="InterPro" id="IPR047324">
    <property type="entry name" value="LbH_gamma_CA-like"/>
</dbReference>
<dbReference type="AlphaFoldDB" id="H5UT68"/>
<organism evidence="1 2">
    <name type="scientific">Mobilicoccus pelagius NBRC 104925</name>
    <dbReference type="NCBI Taxonomy" id="1089455"/>
    <lineage>
        <taxon>Bacteria</taxon>
        <taxon>Bacillati</taxon>
        <taxon>Actinomycetota</taxon>
        <taxon>Actinomycetes</taxon>
        <taxon>Micrococcales</taxon>
        <taxon>Dermatophilaceae</taxon>
        <taxon>Mobilicoccus</taxon>
    </lineage>
</organism>
<dbReference type="OrthoDB" id="9803036at2"/>
<name>H5UT68_9MICO</name>
<evidence type="ECO:0000313" key="1">
    <source>
        <dbReference type="EMBL" id="GAB48926.1"/>
    </source>
</evidence>
<dbReference type="PANTHER" id="PTHR13061:SF29">
    <property type="entry name" value="GAMMA CARBONIC ANHYDRASE-LIKE 1, MITOCHONDRIAL-RELATED"/>
    <property type="match status" value="1"/>
</dbReference>
<protein>
    <recommendedName>
        <fullName evidence="3">Gamma carbonic anhydrase family protein</fullName>
    </recommendedName>
</protein>